<keyword evidence="9" id="KW-0735">Signal-anchor</keyword>
<keyword evidence="7 9" id="KW-0472">Membrane</keyword>
<gene>
    <name evidence="10" type="primary">106668062</name>
</gene>
<evidence type="ECO:0000256" key="1">
    <source>
        <dbReference type="ARBA" id="ARBA00004323"/>
    </source>
</evidence>
<evidence type="ECO:0000313" key="10">
    <source>
        <dbReference type="EnsemblMetazoa" id="XP_024081385.1"/>
    </source>
</evidence>
<dbReference type="EnsemblMetazoa" id="XM_024225617.1">
    <property type="protein sequence ID" value="XP_024081385.1"/>
    <property type="gene ID" value="LOC106668062"/>
</dbReference>
<dbReference type="Proteomes" id="UP000494040">
    <property type="component" value="Unassembled WGS sequence"/>
</dbReference>
<dbReference type="PANTHER" id="PTHR12137:SF63">
    <property type="entry name" value="CARBOHYDRATE SULFOTRANSFERASE"/>
    <property type="match status" value="1"/>
</dbReference>
<dbReference type="InterPro" id="IPR027417">
    <property type="entry name" value="P-loop_NTPase"/>
</dbReference>
<keyword evidence="11" id="KW-1185">Reference proteome</keyword>
<keyword evidence="8 9" id="KW-0325">Glycoprotein</keyword>
<keyword evidence="3 9" id="KW-0808">Transferase</keyword>
<comment type="subcellular location">
    <subcellularLocation>
        <location evidence="1 9">Golgi apparatus membrane</location>
        <topology evidence="1 9">Single-pass type II membrane protein</topology>
    </subcellularLocation>
</comment>
<evidence type="ECO:0000256" key="7">
    <source>
        <dbReference type="ARBA" id="ARBA00023136"/>
    </source>
</evidence>
<keyword evidence="5 9" id="KW-1133">Transmembrane helix</keyword>
<dbReference type="PANTHER" id="PTHR12137">
    <property type="entry name" value="CARBOHYDRATE SULFOTRANSFERASE"/>
    <property type="match status" value="1"/>
</dbReference>
<keyword evidence="9" id="KW-0119">Carbohydrate metabolism</keyword>
<dbReference type="InterPro" id="IPR018011">
    <property type="entry name" value="Carb_sulfotrans_8-10"/>
</dbReference>
<dbReference type="OMA" id="WETARDI"/>
<evidence type="ECO:0000256" key="2">
    <source>
        <dbReference type="ARBA" id="ARBA00006339"/>
    </source>
</evidence>
<dbReference type="SUPFAM" id="SSF52540">
    <property type="entry name" value="P-loop containing nucleoside triphosphate hydrolases"/>
    <property type="match status" value="1"/>
</dbReference>
<organism evidence="10 11">
    <name type="scientific">Cimex lectularius</name>
    <name type="common">Bed bug</name>
    <name type="synonym">Acanthia lectularia</name>
    <dbReference type="NCBI Taxonomy" id="79782"/>
    <lineage>
        <taxon>Eukaryota</taxon>
        <taxon>Metazoa</taxon>
        <taxon>Ecdysozoa</taxon>
        <taxon>Arthropoda</taxon>
        <taxon>Hexapoda</taxon>
        <taxon>Insecta</taxon>
        <taxon>Pterygota</taxon>
        <taxon>Neoptera</taxon>
        <taxon>Paraneoptera</taxon>
        <taxon>Hemiptera</taxon>
        <taxon>Heteroptera</taxon>
        <taxon>Panheteroptera</taxon>
        <taxon>Cimicomorpha</taxon>
        <taxon>Cimicidae</taxon>
        <taxon>Cimex</taxon>
    </lineage>
</organism>
<evidence type="ECO:0000256" key="9">
    <source>
        <dbReference type="RuleBase" id="RU364020"/>
    </source>
</evidence>
<sequence length="387" mass="45555">MDWSPSAELCYFFSETMSPICRPYLYKRLALAVSLFICWLLLTGLFMHKKLTDFKPEPIVLTRNTSTARHEHHQTLEDVASLDNAHRLKRIKDVCTKYNIGLYQNASSENKSFKYPPAPQYSVFYYNMHDNLSICPVYKAGSSTWLFNLCILGGESETGIKNSKEQLSTIARRIYPELEYDQAVVVLPNTKKLMMVRHPFDRLLSAYRDKLENINIGREHGTHHFYRKYGAKIVQKYRKGGDKMVAILKPGSYYLNPKHPKPTGIEPTFEEFVRYLINTDLLNYADDHWIPYNMFCTPCLVEYDYINKVETMERDQMFVIKDAQLGDKIKPSWIHKTSPLEVSKEHITKLYFSQLTRKQIKELYKKFELDFEMFDYSPDKYYLYAKS</sequence>
<dbReference type="InterPro" id="IPR005331">
    <property type="entry name" value="Sulfotransferase"/>
</dbReference>
<dbReference type="OrthoDB" id="2019940at2759"/>
<evidence type="ECO:0000256" key="4">
    <source>
        <dbReference type="ARBA" id="ARBA00022692"/>
    </source>
</evidence>
<evidence type="ECO:0000256" key="6">
    <source>
        <dbReference type="ARBA" id="ARBA00023034"/>
    </source>
</evidence>
<dbReference type="GO" id="GO:0000139">
    <property type="term" value="C:Golgi membrane"/>
    <property type="evidence" value="ECO:0007669"/>
    <property type="project" value="UniProtKB-SubCell"/>
</dbReference>
<dbReference type="Pfam" id="PF03567">
    <property type="entry name" value="Sulfotransfer_2"/>
    <property type="match status" value="1"/>
</dbReference>
<feature type="transmembrane region" description="Helical" evidence="9">
    <location>
        <begin position="29"/>
        <end position="47"/>
    </location>
</feature>
<keyword evidence="6 9" id="KW-0333">Golgi apparatus</keyword>
<evidence type="ECO:0000256" key="3">
    <source>
        <dbReference type="ARBA" id="ARBA00022679"/>
    </source>
</evidence>
<reference evidence="10" key="1">
    <citation type="submission" date="2022-01" db="UniProtKB">
        <authorList>
            <consortium name="EnsemblMetazoa"/>
        </authorList>
    </citation>
    <scope>IDENTIFICATION</scope>
</reference>
<dbReference type="EC" id="2.8.2.-" evidence="9"/>
<protein>
    <recommendedName>
        <fullName evidence="9">Carbohydrate sulfotransferase</fullName>
        <ecNumber evidence="9">2.8.2.-</ecNumber>
    </recommendedName>
</protein>
<evidence type="ECO:0000313" key="11">
    <source>
        <dbReference type="Proteomes" id="UP000494040"/>
    </source>
</evidence>
<evidence type="ECO:0000256" key="5">
    <source>
        <dbReference type="ARBA" id="ARBA00022989"/>
    </source>
</evidence>
<name>A0A8I6SDZ8_CIMLE</name>
<proteinExistence type="inferred from homology"/>
<dbReference type="GO" id="GO:0016051">
    <property type="term" value="P:carbohydrate biosynthetic process"/>
    <property type="evidence" value="ECO:0007669"/>
    <property type="project" value="InterPro"/>
</dbReference>
<accession>A0A8I6SDZ8</accession>
<comment type="similarity">
    <text evidence="2 9">Belongs to the sulfotransferase 2 family.</text>
</comment>
<evidence type="ECO:0000256" key="8">
    <source>
        <dbReference type="ARBA" id="ARBA00023180"/>
    </source>
</evidence>
<keyword evidence="4 9" id="KW-0812">Transmembrane</keyword>
<dbReference type="GO" id="GO:0008146">
    <property type="term" value="F:sulfotransferase activity"/>
    <property type="evidence" value="ECO:0007669"/>
    <property type="project" value="InterPro"/>
</dbReference>
<dbReference type="AlphaFoldDB" id="A0A8I6SDZ8"/>